<evidence type="ECO:0000256" key="5">
    <source>
        <dbReference type="ARBA" id="ARBA00023242"/>
    </source>
</evidence>
<comment type="caution">
    <text evidence="7">The sequence shown here is derived from an EMBL/GenBank/DDBJ whole genome shotgun (WGS) entry which is preliminary data.</text>
</comment>
<protein>
    <submittedName>
        <fullName evidence="7">U3 small nucleolar RNA-associated protein 6-domain-containing protein</fullName>
    </submittedName>
</protein>
<dbReference type="SUPFAM" id="SSF48452">
    <property type="entry name" value="TPR-like"/>
    <property type="match status" value="1"/>
</dbReference>
<gene>
    <name evidence="7" type="ORF">FB567DRAFT_486182</name>
</gene>
<sequence length="452" mass="51303">MAGPSDKARFYLEQSATELNELERKKIFTRCTNMLQEEITSIAKKRSDFEHIINARGSHPSDYLRYIEFEKNVDALRRKRIKRLGVRYKGAGQRTIYFLYNRATRKFSGDLTLWMQYIDFARKDKAYKRLNDIFTSVARLHPTKPEIWVHAANYFMDTQADITNARSYMQRGLRFCKNSEYLWVEYAKLETIYVGKIAGRRKILGLDADHSKAQEAGDDGDGDVDMIALPQVTAEDINPSLKQNDGVDEVALQNLASAPVLTGAIPLAVFDSAMKQFQGKPRVAERFFAMFAEFEQLSCIPRILQHVLEYLQQNSPQSVDTAICEFRMRLFGRNPVDPEFPPALADAFDTMSAALKQHPGDVARLSEVGVRQLLSLERLSADTDPAVQTVLSKRLRKYIRALDGGSGDKIVDLTRSLQQEGKRHDSEALIQAGVKIFAANEELQKLYSAIDT</sequence>
<comment type="subcellular location">
    <subcellularLocation>
        <location evidence="1">Nucleus</location>
        <location evidence="1">Nucleolus</location>
    </subcellularLocation>
</comment>
<dbReference type="GO" id="GO:0032040">
    <property type="term" value="C:small-subunit processome"/>
    <property type="evidence" value="ECO:0007669"/>
    <property type="project" value="TreeGrafter"/>
</dbReference>
<evidence type="ECO:0000256" key="1">
    <source>
        <dbReference type="ARBA" id="ARBA00004604"/>
    </source>
</evidence>
<evidence type="ECO:0000313" key="7">
    <source>
        <dbReference type="EMBL" id="KAH7095562.1"/>
    </source>
</evidence>
<dbReference type="Proteomes" id="UP000813461">
    <property type="component" value="Unassembled WGS sequence"/>
</dbReference>
<evidence type="ECO:0000256" key="3">
    <source>
        <dbReference type="ARBA" id="ARBA00022552"/>
    </source>
</evidence>
<proteinExistence type="inferred from homology"/>
<dbReference type="InterPro" id="IPR011990">
    <property type="entry name" value="TPR-like_helical_dom_sf"/>
</dbReference>
<dbReference type="PANTHER" id="PTHR23271">
    <property type="entry name" value="HEPATOCELLULAR CARCINOMA-ASSOCIATED ANTIGEN 66"/>
    <property type="match status" value="1"/>
</dbReference>
<name>A0A8K0RKL2_9PLEO</name>
<dbReference type="Gene3D" id="1.25.40.10">
    <property type="entry name" value="Tetratricopeptide repeat domain"/>
    <property type="match status" value="1"/>
</dbReference>
<dbReference type="EMBL" id="JAGMVJ010000001">
    <property type="protein sequence ID" value="KAH7095562.1"/>
    <property type="molecule type" value="Genomic_DNA"/>
</dbReference>
<evidence type="ECO:0000256" key="4">
    <source>
        <dbReference type="ARBA" id="ARBA00022737"/>
    </source>
</evidence>
<dbReference type="InterPro" id="IPR013949">
    <property type="entry name" value="Utp6"/>
</dbReference>
<dbReference type="OrthoDB" id="28112at2759"/>
<dbReference type="InterPro" id="IPR055347">
    <property type="entry name" value="UTP6_N"/>
</dbReference>
<dbReference type="AlphaFoldDB" id="A0A8K0RKL2"/>
<dbReference type="Pfam" id="PF08640">
    <property type="entry name" value="U3_assoc_6"/>
    <property type="match status" value="1"/>
</dbReference>
<comment type="similarity">
    <text evidence="2">Belongs to the UTP6 family.</text>
</comment>
<evidence type="ECO:0000313" key="8">
    <source>
        <dbReference type="Proteomes" id="UP000813461"/>
    </source>
</evidence>
<dbReference type="PANTHER" id="PTHR23271:SF1">
    <property type="entry name" value="U3 SMALL NUCLEOLAR RNA-ASSOCIATED PROTEIN 6 HOMOLOG"/>
    <property type="match status" value="1"/>
</dbReference>
<evidence type="ECO:0000256" key="2">
    <source>
        <dbReference type="ARBA" id="ARBA00010734"/>
    </source>
</evidence>
<dbReference type="InterPro" id="IPR003107">
    <property type="entry name" value="HAT"/>
</dbReference>
<keyword evidence="3" id="KW-0698">rRNA processing</keyword>
<evidence type="ECO:0000259" key="6">
    <source>
        <dbReference type="Pfam" id="PF08640"/>
    </source>
</evidence>
<keyword evidence="4" id="KW-0677">Repeat</keyword>
<keyword evidence="5" id="KW-0539">Nucleus</keyword>
<dbReference type="GO" id="GO:0000462">
    <property type="term" value="P:maturation of SSU-rRNA from tricistronic rRNA transcript (SSU-rRNA, 5.8S rRNA, LSU-rRNA)"/>
    <property type="evidence" value="ECO:0007669"/>
    <property type="project" value="InterPro"/>
</dbReference>
<dbReference type="SMART" id="SM00386">
    <property type="entry name" value="HAT"/>
    <property type="match status" value="4"/>
</dbReference>
<reference evidence="7" key="1">
    <citation type="journal article" date="2021" name="Nat. Commun.">
        <title>Genetic determinants of endophytism in the Arabidopsis root mycobiome.</title>
        <authorList>
            <person name="Mesny F."/>
            <person name="Miyauchi S."/>
            <person name="Thiergart T."/>
            <person name="Pickel B."/>
            <person name="Atanasova L."/>
            <person name="Karlsson M."/>
            <person name="Huettel B."/>
            <person name="Barry K.W."/>
            <person name="Haridas S."/>
            <person name="Chen C."/>
            <person name="Bauer D."/>
            <person name="Andreopoulos W."/>
            <person name="Pangilinan J."/>
            <person name="LaButti K."/>
            <person name="Riley R."/>
            <person name="Lipzen A."/>
            <person name="Clum A."/>
            <person name="Drula E."/>
            <person name="Henrissat B."/>
            <person name="Kohler A."/>
            <person name="Grigoriev I.V."/>
            <person name="Martin F.M."/>
            <person name="Hacquard S."/>
        </authorList>
    </citation>
    <scope>NUCLEOTIDE SEQUENCE</scope>
    <source>
        <strain evidence="7">MPI-SDFR-AT-0120</strain>
    </source>
</reference>
<keyword evidence="8" id="KW-1185">Reference proteome</keyword>
<accession>A0A8K0RKL2</accession>
<dbReference type="GO" id="GO:0034388">
    <property type="term" value="C:Pwp2p-containing subcomplex of 90S preribosome"/>
    <property type="evidence" value="ECO:0007669"/>
    <property type="project" value="TreeGrafter"/>
</dbReference>
<feature type="domain" description="U3 small nucleolar RNA-associated protein 6 N-terminal" evidence="6">
    <location>
        <begin position="12"/>
        <end position="88"/>
    </location>
</feature>
<dbReference type="GO" id="GO:0030515">
    <property type="term" value="F:snoRNA binding"/>
    <property type="evidence" value="ECO:0007669"/>
    <property type="project" value="InterPro"/>
</dbReference>
<organism evidence="7 8">
    <name type="scientific">Paraphoma chrysanthemicola</name>
    <dbReference type="NCBI Taxonomy" id="798071"/>
    <lineage>
        <taxon>Eukaryota</taxon>
        <taxon>Fungi</taxon>
        <taxon>Dikarya</taxon>
        <taxon>Ascomycota</taxon>
        <taxon>Pezizomycotina</taxon>
        <taxon>Dothideomycetes</taxon>
        <taxon>Pleosporomycetidae</taxon>
        <taxon>Pleosporales</taxon>
        <taxon>Pleosporineae</taxon>
        <taxon>Phaeosphaeriaceae</taxon>
        <taxon>Paraphoma</taxon>
    </lineage>
</organism>